<dbReference type="Proteomes" id="UP000281741">
    <property type="component" value="Chromosome"/>
</dbReference>
<protein>
    <recommendedName>
        <fullName evidence="5">Phage protein D</fullName>
    </recommendedName>
</protein>
<proteinExistence type="predicted"/>
<organism evidence="1 3">
    <name type="scientific">Chryseobacterium shandongense</name>
    <dbReference type="NCBI Taxonomy" id="1493872"/>
    <lineage>
        <taxon>Bacteria</taxon>
        <taxon>Pseudomonadati</taxon>
        <taxon>Bacteroidota</taxon>
        <taxon>Flavobacteriia</taxon>
        <taxon>Flavobacteriales</taxon>
        <taxon>Weeksellaceae</taxon>
        <taxon>Chryseobacterium group</taxon>
        <taxon>Chryseobacterium</taxon>
    </lineage>
</organism>
<reference evidence="3 4" key="1">
    <citation type="submission" date="2018-11" db="EMBL/GenBank/DDBJ databases">
        <title>Proposal to divide the Flavobacteriaceae and reorganize its genera based on Amino Acid Identity values calculated from whole genome sequences.</title>
        <authorList>
            <person name="Nicholson A.C."/>
            <person name="Gulvik C.A."/>
            <person name="Whitney A.M."/>
            <person name="Humrighouse B.W."/>
            <person name="Bell M."/>
            <person name="Holmes B."/>
            <person name="Steigerwalt A.G."/>
            <person name="Villarma A."/>
            <person name="Sheth M."/>
            <person name="Batra D."/>
            <person name="Pryor J."/>
            <person name="Bernardet J.-F."/>
            <person name="Hugo C."/>
            <person name="Kampfer P."/>
            <person name="Newman J."/>
            <person name="McQuiston J.R."/>
        </authorList>
    </citation>
    <scope>NUCLEOTIDE SEQUENCE [LARGE SCALE GENOMIC DNA]</scope>
    <source>
        <strain evidence="1 3">G0207</strain>
        <strain evidence="2 4">H5143</strain>
    </source>
</reference>
<accession>A0AAD0YDU8</accession>
<dbReference type="EMBL" id="CP033915">
    <property type="protein sequence ID" value="AZA87160.1"/>
    <property type="molecule type" value="Genomic_DNA"/>
</dbReference>
<keyword evidence="4" id="KW-1185">Reference proteome</keyword>
<evidence type="ECO:0000313" key="1">
    <source>
        <dbReference type="EMBL" id="AZA87160.1"/>
    </source>
</evidence>
<dbReference type="RefSeq" id="WP_123854467.1">
    <property type="nucleotide sequence ID" value="NZ_CP033912.1"/>
</dbReference>
<gene>
    <name evidence="1" type="ORF">EG349_10350</name>
    <name evidence="2" type="ORF">EG353_08425</name>
</gene>
<evidence type="ECO:0008006" key="5">
    <source>
        <dbReference type="Google" id="ProtNLM"/>
    </source>
</evidence>
<dbReference type="EMBL" id="CP033912">
    <property type="protein sequence ID" value="AZA95589.1"/>
    <property type="molecule type" value="Genomic_DNA"/>
</dbReference>
<dbReference type="AlphaFoldDB" id="A0AAD0YDU8"/>
<evidence type="ECO:0000313" key="4">
    <source>
        <dbReference type="Proteomes" id="UP000281741"/>
    </source>
</evidence>
<sequence>MTLTQSAEIIFNPGTSEEFSIFKINSVELEKSWKMLTATAQITLPRNTKDFDRLKVNEVFKRDTKCIIRLGYDQVLIEEFSGYIAQVSADFPIKIKLEDDMRMLRRIPVNFAAKTIGLKEFISKYVTKYPIDIDADIQLGAVRFSKTTLGEVFDKLQKDMSIYSFIRNGKLTIAKPYSDMEKVHHFDLERNCVDNNLNYLSKEERLIKIVGKSIFGKGKKLEFEFGDDDPKETLNWHFTFREKKDLEAAVKKMYNDRKKDGFDGSLTTFGLDSVQHGEKVYLTSTQYPDRTGTYYIDRVQKSFGKDGYRQNIELGQRAY</sequence>
<evidence type="ECO:0000313" key="2">
    <source>
        <dbReference type="EMBL" id="AZA95589.1"/>
    </source>
</evidence>
<name>A0AAD0YDU8_9FLAO</name>
<evidence type="ECO:0000313" key="3">
    <source>
        <dbReference type="Proteomes" id="UP000274073"/>
    </source>
</evidence>
<dbReference type="Proteomes" id="UP000274073">
    <property type="component" value="Chromosome"/>
</dbReference>